<comment type="similarity">
    <text evidence="13">Belongs to the LpxK family.</text>
</comment>
<dbReference type="EMBL" id="MDVB01000048">
    <property type="protein sequence ID" value="PIT16875.1"/>
    <property type="molecule type" value="Genomic_DNA"/>
</dbReference>
<evidence type="ECO:0000256" key="4">
    <source>
        <dbReference type="ARBA" id="ARBA00016436"/>
    </source>
</evidence>
<keyword evidence="11 13" id="KW-0443">Lipid metabolism</keyword>
<comment type="catalytic activity">
    <reaction evidence="13">
        <text>a lipid A disaccharide + ATP = a lipid IVA + ADP + H(+)</text>
        <dbReference type="Rhea" id="RHEA:67840"/>
        <dbReference type="ChEBI" id="CHEBI:15378"/>
        <dbReference type="ChEBI" id="CHEBI:30616"/>
        <dbReference type="ChEBI" id="CHEBI:176343"/>
        <dbReference type="ChEBI" id="CHEBI:176425"/>
        <dbReference type="ChEBI" id="CHEBI:456216"/>
        <dbReference type="EC" id="2.7.1.130"/>
    </reaction>
</comment>
<dbReference type="Proteomes" id="UP000231293">
    <property type="component" value="Unassembled WGS sequence"/>
</dbReference>
<dbReference type="GO" id="GO:0005886">
    <property type="term" value="C:plasma membrane"/>
    <property type="evidence" value="ECO:0007669"/>
    <property type="project" value="TreeGrafter"/>
</dbReference>
<evidence type="ECO:0000256" key="11">
    <source>
        <dbReference type="ARBA" id="ARBA00023098"/>
    </source>
</evidence>
<evidence type="ECO:0000256" key="5">
    <source>
        <dbReference type="ARBA" id="ARBA00022516"/>
    </source>
</evidence>
<dbReference type="GO" id="GO:0009029">
    <property type="term" value="F:lipid-A 4'-kinase activity"/>
    <property type="evidence" value="ECO:0007669"/>
    <property type="project" value="UniProtKB-UniRule"/>
</dbReference>
<name>A0A2N9WV90_9NEIS</name>
<comment type="pathway">
    <text evidence="2 13">Glycolipid biosynthesis; lipid IV(A) biosynthesis; lipid IV(A) from (3R)-3-hydroxytetradecanoyl-[acyl-carrier-protein] and UDP-N-acetyl-alpha-D-glucosamine: step 6/6.</text>
</comment>
<dbReference type="InterPro" id="IPR003758">
    <property type="entry name" value="LpxK"/>
</dbReference>
<comment type="caution">
    <text evidence="14">The sequence shown here is derived from an EMBL/GenBank/DDBJ whole genome shotgun (WGS) entry which is preliminary data.</text>
</comment>
<comment type="function">
    <text evidence="1 13">Transfers the gamma-phosphate of ATP to the 4'-position of a tetraacyldisaccharide 1-phosphate intermediate (termed DS-1-P) to form tetraacyldisaccharide 1,4'-bis-phosphate (lipid IVA).</text>
</comment>
<keyword evidence="8 13" id="KW-0547">Nucleotide-binding</keyword>
<keyword evidence="10 13" id="KW-0067">ATP-binding</keyword>
<evidence type="ECO:0000256" key="1">
    <source>
        <dbReference type="ARBA" id="ARBA00002274"/>
    </source>
</evidence>
<dbReference type="GO" id="GO:0009245">
    <property type="term" value="P:lipid A biosynthetic process"/>
    <property type="evidence" value="ECO:0007669"/>
    <property type="project" value="UniProtKB-UniRule"/>
</dbReference>
<evidence type="ECO:0000256" key="8">
    <source>
        <dbReference type="ARBA" id="ARBA00022741"/>
    </source>
</evidence>
<reference evidence="14 15" key="1">
    <citation type="journal article" date="2017" name="MBio">
        <title>Type VI secretion-mediated competition in the bee gut microbiome.</title>
        <authorList>
            <person name="Steele M.I."/>
            <person name="Kwong W.K."/>
            <person name="Powell J.E."/>
            <person name="Whiteley M."/>
            <person name="Moran N.A."/>
        </authorList>
    </citation>
    <scope>NUCLEOTIDE SEQUENCE [LARGE SCALE GENOMIC DNA]</scope>
    <source>
        <strain evidence="14 15">App2-2</strain>
    </source>
</reference>
<dbReference type="PANTHER" id="PTHR42724">
    <property type="entry name" value="TETRAACYLDISACCHARIDE 4'-KINASE"/>
    <property type="match status" value="1"/>
</dbReference>
<dbReference type="AlphaFoldDB" id="A0A2N9WV90"/>
<keyword evidence="9 13" id="KW-0418">Kinase</keyword>
<evidence type="ECO:0000256" key="2">
    <source>
        <dbReference type="ARBA" id="ARBA00004870"/>
    </source>
</evidence>
<evidence type="ECO:0000256" key="6">
    <source>
        <dbReference type="ARBA" id="ARBA00022556"/>
    </source>
</evidence>
<keyword evidence="6 13" id="KW-0441">Lipid A biosynthesis</keyword>
<dbReference type="UniPathway" id="UPA00359">
    <property type="reaction ID" value="UER00482"/>
</dbReference>
<dbReference type="HAMAP" id="MF_00409">
    <property type="entry name" value="LpxK"/>
    <property type="match status" value="1"/>
</dbReference>
<dbReference type="SUPFAM" id="SSF52540">
    <property type="entry name" value="P-loop containing nucleoside triphosphate hydrolases"/>
    <property type="match status" value="1"/>
</dbReference>
<evidence type="ECO:0000313" key="14">
    <source>
        <dbReference type="EMBL" id="PIT16875.1"/>
    </source>
</evidence>
<evidence type="ECO:0000256" key="9">
    <source>
        <dbReference type="ARBA" id="ARBA00022777"/>
    </source>
</evidence>
<evidence type="ECO:0000256" key="10">
    <source>
        <dbReference type="ARBA" id="ARBA00022840"/>
    </source>
</evidence>
<keyword evidence="5 13" id="KW-0444">Lipid biosynthesis</keyword>
<keyword evidence="7 13" id="KW-0808">Transferase</keyword>
<evidence type="ECO:0000256" key="3">
    <source>
        <dbReference type="ARBA" id="ARBA00012071"/>
    </source>
</evidence>
<dbReference type="PANTHER" id="PTHR42724:SF1">
    <property type="entry name" value="TETRAACYLDISACCHARIDE 4'-KINASE, MITOCHONDRIAL-RELATED"/>
    <property type="match status" value="1"/>
</dbReference>
<protein>
    <recommendedName>
        <fullName evidence="4 13">Tetraacyldisaccharide 4'-kinase</fullName>
        <ecNumber evidence="3 13">2.7.1.130</ecNumber>
    </recommendedName>
    <alternativeName>
        <fullName evidence="12 13">Lipid A 4'-kinase</fullName>
    </alternativeName>
</protein>
<evidence type="ECO:0000256" key="12">
    <source>
        <dbReference type="ARBA" id="ARBA00029757"/>
    </source>
</evidence>
<organism evidence="14 15">
    <name type="scientific">Snodgrassella alvi</name>
    <dbReference type="NCBI Taxonomy" id="1196083"/>
    <lineage>
        <taxon>Bacteria</taxon>
        <taxon>Pseudomonadati</taxon>
        <taxon>Pseudomonadota</taxon>
        <taxon>Betaproteobacteria</taxon>
        <taxon>Neisseriales</taxon>
        <taxon>Neisseriaceae</taxon>
        <taxon>Snodgrassella</taxon>
    </lineage>
</organism>
<sequence>MGWLAGLIQRHWQHPQTGLTILLWPLARIFQIIAMLRRWLYRVGLLPSKRLPCPVVVIGNIHVGGVGKTPLVAALVQALQQRQIKVGIISRGHGRSSKDTVIINARTTASEAGDEPLMLFQQTQAPIAVASTREAAGKALLQVHPDLQLLLSDDGLQHYALKRDMEIVVFPAADIGKTMDLLPNGPLRESLGRLHLVDGVIFSQGDAIAMQRAQRFGMLKTQWCGYSTLNYADFYCLNQPRQTAQAIEFAGRHCAAIAAIGRPERFFQALQTLGIDLKQTIALDDHAVIKPADWPEADVIFITEKDAVKLTMPLQHNIWVLPLSAQICPDLAEFIQSRLQLRSTATIKTLS</sequence>
<accession>A0A2N9WV90</accession>
<feature type="binding site" evidence="13">
    <location>
        <begin position="62"/>
        <end position="69"/>
    </location>
    <ligand>
        <name>ATP</name>
        <dbReference type="ChEBI" id="CHEBI:30616"/>
    </ligand>
</feature>
<dbReference type="NCBIfam" id="TIGR00682">
    <property type="entry name" value="lpxK"/>
    <property type="match status" value="1"/>
</dbReference>
<gene>
    <name evidence="13" type="primary">lpxK</name>
    <name evidence="14" type="ORF">BGI32_03415</name>
</gene>
<dbReference type="Pfam" id="PF02606">
    <property type="entry name" value="LpxK"/>
    <property type="match status" value="1"/>
</dbReference>
<dbReference type="InterPro" id="IPR027417">
    <property type="entry name" value="P-loop_NTPase"/>
</dbReference>
<dbReference type="RefSeq" id="WP_100113291.1">
    <property type="nucleotide sequence ID" value="NZ_MDVB01000048.1"/>
</dbReference>
<dbReference type="GO" id="GO:0009244">
    <property type="term" value="P:lipopolysaccharide core region biosynthetic process"/>
    <property type="evidence" value="ECO:0007669"/>
    <property type="project" value="TreeGrafter"/>
</dbReference>
<evidence type="ECO:0000313" key="15">
    <source>
        <dbReference type="Proteomes" id="UP000231293"/>
    </source>
</evidence>
<dbReference type="CDD" id="cd01983">
    <property type="entry name" value="SIMIBI"/>
    <property type="match status" value="1"/>
</dbReference>
<dbReference type="GO" id="GO:0005524">
    <property type="term" value="F:ATP binding"/>
    <property type="evidence" value="ECO:0007669"/>
    <property type="project" value="UniProtKB-UniRule"/>
</dbReference>
<evidence type="ECO:0000256" key="13">
    <source>
        <dbReference type="HAMAP-Rule" id="MF_00409"/>
    </source>
</evidence>
<evidence type="ECO:0000256" key="7">
    <source>
        <dbReference type="ARBA" id="ARBA00022679"/>
    </source>
</evidence>
<proteinExistence type="inferred from homology"/>
<dbReference type="EC" id="2.7.1.130" evidence="3 13"/>